<feature type="transmembrane region" description="Helical" evidence="1">
    <location>
        <begin position="109"/>
        <end position="130"/>
    </location>
</feature>
<dbReference type="InterPro" id="IPR010380">
    <property type="entry name" value="DUF975"/>
</dbReference>
<dbReference type="PANTHER" id="PTHR40076">
    <property type="entry name" value="MEMBRANE PROTEIN-RELATED"/>
    <property type="match status" value="1"/>
</dbReference>
<keyword evidence="3" id="KW-1185">Reference proteome</keyword>
<sequence length="249" mass="28528">MMRPKEIRRQARITLTGNYFFAVNLNISLTIFTMALTIVLQSTSLGASPLVLNQVLFWVLNLIVLLLNALLTVGLIRYLYSLCRKAPVNQPGLLFYAFRAQPDTFILTYLFRYAVSLVWFAPALYCYLRLPLSIDLANMPTEVIQLMTHMAAYALLAIIPAVLISLPWCLTEFVLLDDPYCSAHNALQTSRRLMQGQYIRILRLWLGFLPLCLLGIGSMGIGFLWIRPYFYVSMGHVYLELRDDQTIEF</sequence>
<evidence type="ECO:0000256" key="1">
    <source>
        <dbReference type="SAM" id="Phobius"/>
    </source>
</evidence>
<feature type="transmembrane region" description="Helical" evidence="1">
    <location>
        <begin position="201"/>
        <end position="226"/>
    </location>
</feature>
<evidence type="ECO:0000313" key="3">
    <source>
        <dbReference type="Proteomes" id="UP001652461"/>
    </source>
</evidence>
<organism evidence="2 3">
    <name type="scientific">Laedolimicola ammoniilytica</name>
    <dbReference type="NCBI Taxonomy" id="2981771"/>
    <lineage>
        <taxon>Bacteria</taxon>
        <taxon>Bacillati</taxon>
        <taxon>Bacillota</taxon>
        <taxon>Clostridia</taxon>
        <taxon>Lachnospirales</taxon>
        <taxon>Lachnospiraceae</taxon>
        <taxon>Laedolimicola</taxon>
    </lineage>
</organism>
<comment type="caution">
    <text evidence="2">The sequence shown here is derived from an EMBL/GenBank/DDBJ whole genome shotgun (WGS) entry which is preliminary data.</text>
</comment>
<evidence type="ECO:0000313" key="2">
    <source>
        <dbReference type="EMBL" id="MCU6698359.1"/>
    </source>
</evidence>
<dbReference type="PANTHER" id="PTHR40076:SF1">
    <property type="entry name" value="MEMBRANE PROTEIN"/>
    <property type="match status" value="1"/>
</dbReference>
<feature type="transmembrane region" description="Helical" evidence="1">
    <location>
        <begin position="150"/>
        <end position="170"/>
    </location>
</feature>
<keyword evidence="1" id="KW-0812">Transmembrane</keyword>
<dbReference type="Pfam" id="PF06161">
    <property type="entry name" value="DUF975"/>
    <property type="match status" value="1"/>
</dbReference>
<name>A0ABT2S175_9FIRM</name>
<feature type="transmembrane region" description="Helical" evidence="1">
    <location>
        <begin position="55"/>
        <end position="80"/>
    </location>
</feature>
<keyword evidence="1" id="KW-1133">Transmembrane helix</keyword>
<dbReference type="RefSeq" id="WP_158365246.1">
    <property type="nucleotide sequence ID" value="NZ_JAOQKC010000030.1"/>
</dbReference>
<accession>A0ABT2S175</accession>
<reference evidence="2 3" key="1">
    <citation type="journal article" date="2021" name="ISME Commun">
        <title>Automated analysis of genomic sequences facilitates high-throughput and comprehensive description of bacteria.</title>
        <authorList>
            <person name="Hitch T.C.A."/>
        </authorList>
    </citation>
    <scope>NUCLEOTIDE SEQUENCE [LARGE SCALE GENOMIC DNA]</scope>
    <source>
        <strain evidence="2 3">Sanger_04</strain>
    </source>
</reference>
<feature type="transmembrane region" description="Helical" evidence="1">
    <location>
        <begin position="21"/>
        <end position="43"/>
    </location>
</feature>
<proteinExistence type="predicted"/>
<protein>
    <submittedName>
        <fullName evidence="2">DUF975 family protein</fullName>
    </submittedName>
</protein>
<gene>
    <name evidence="2" type="ORF">OCV63_15920</name>
</gene>
<dbReference type="Proteomes" id="UP001652461">
    <property type="component" value="Unassembled WGS sequence"/>
</dbReference>
<dbReference type="EMBL" id="JAOQKC010000030">
    <property type="protein sequence ID" value="MCU6698359.1"/>
    <property type="molecule type" value="Genomic_DNA"/>
</dbReference>
<keyword evidence="1" id="KW-0472">Membrane</keyword>